<dbReference type="AlphaFoldDB" id="A0AAU8FW65"/>
<gene>
    <name evidence="3" type="ORF">ABRQ22_13470</name>
</gene>
<feature type="transmembrane region" description="Helical" evidence="1">
    <location>
        <begin position="253"/>
        <end position="275"/>
    </location>
</feature>
<sequence>MTEVTGSIEQATPRSGWQRFWDQGGWWRAFLFAVLYIAVYLGLGWLVGVSGLGPDSGEELLDSSGTVFFGLLLPILVMSLLLVAFLSTMRWRREVFGPQPIAGRPWMWVAVVLVLVPVVLHLVATSWSSYDVTVILTVFALGLCIGFAEEVLTRGVAVTMLRRAGYGEKAVMVLSSILFGFLHASNLVSGQNLLTVGTTVVYAFGFGTMMYLSMRVTGSIVPAILLHAATDPTTILATGGVDTHGTNAGSDALNAFAGTFNIIFIAVAILAVFLVSGRVGRTTAPAQR</sequence>
<keyword evidence="1" id="KW-1133">Transmembrane helix</keyword>
<dbReference type="EC" id="3.4.-.-" evidence="3"/>
<dbReference type="GO" id="GO:0004175">
    <property type="term" value="F:endopeptidase activity"/>
    <property type="evidence" value="ECO:0007669"/>
    <property type="project" value="UniProtKB-ARBA"/>
</dbReference>
<proteinExistence type="predicted"/>
<evidence type="ECO:0000259" key="2">
    <source>
        <dbReference type="Pfam" id="PF02517"/>
    </source>
</evidence>
<feature type="transmembrane region" description="Helical" evidence="1">
    <location>
        <begin position="26"/>
        <end position="47"/>
    </location>
</feature>
<dbReference type="RefSeq" id="WP_253051793.1">
    <property type="nucleotide sequence ID" value="NZ_CP159290.1"/>
</dbReference>
<accession>A0AAU8FW65</accession>
<dbReference type="InterPro" id="IPR003675">
    <property type="entry name" value="Rce1/LyrA-like_dom"/>
</dbReference>
<feature type="transmembrane region" description="Helical" evidence="1">
    <location>
        <begin position="220"/>
        <end position="241"/>
    </location>
</feature>
<dbReference type="GO" id="GO:0080120">
    <property type="term" value="P:CAAX-box protein maturation"/>
    <property type="evidence" value="ECO:0007669"/>
    <property type="project" value="UniProtKB-ARBA"/>
</dbReference>
<evidence type="ECO:0000313" key="3">
    <source>
        <dbReference type="EMBL" id="XCH28609.1"/>
    </source>
</evidence>
<reference evidence="3" key="1">
    <citation type="submission" date="2024-06" db="EMBL/GenBank/DDBJ databases">
        <title>Complete genome sequence of the cellulolytic actinobacterium, Cellulosimicrobium ES-005.</title>
        <authorList>
            <person name="Matthews C.T."/>
            <person name="Underwood K.D."/>
            <person name="Ghanchi K.M."/>
            <person name="Fields S.D."/>
            <person name="Gardner S.G."/>
        </authorList>
    </citation>
    <scope>NUCLEOTIDE SEQUENCE</scope>
    <source>
        <strain evidence="3">ES-005</strain>
    </source>
</reference>
<keyword evidence="1" id="KW-0812">Transmembrane</keyword>
<name>A0AAU8FW65_9MICO</name>
<keyword evidence="3" id="KW-0378">Hydrolase</keyword>
<dbReference type="Pfam" id="PF02517">
    <property type="entry name" value="Rce1-like"/>
    <property type="match status" value="1"/>
</dbReference>
<feature type="transmembrane region" description="Helical" evidence="1">
    <location>
        <begin position="106"/>
        <end position="124"/>
    </location>
</feature>
<feature type="transmembrane region" description="Helical" evidence="1">
    <location>
        <begin position="130"/>
        <end position="149"/>
    </location>
</feature>
<feature type="transmembrane region" description="Helical" evidence="1">
    <location>
        <begin position="194"/>
        <end position="213"/>
    </location>
</feature>
<keyword evidence="1" id="KW-0472">Membrane</keyword>
<feature type="transmembrane region" description="Helical" evidence="1">
    <location>
        <begin position="170"/>
        <end position="188"/>
    </location>
</feature>
<evidence type="ECO:0000256" key="1">
    <source>
        <dbReference type="SAM" id="Phobius"/>
    </source>
</evidence>
<feature type="transmembrane region" description="Helical" evidence="1">
    <location>
        <begin position="67"/>
        <end position="86"/>
    </location>
</feature>
<dbReference type="EMBL" id="CP159290">
    <property type="protein sequence ID" value="XCH28609.1"/>
    <property type="molecule type" value="Genomic_DNA"/>
</dbReference>
<protein>
    <submittedName>
        <fullName evidence="3">CPBP family intramembrane glutamic endopeptidase</fullName>
        <ecNumber evidence="3">3.4.-.-</ecNumber>
    </submittedName>
</protein>
<organism evidence="3">
    <name type="scientific">Cellulosimicrobium sp. ES-005</name>
    <dbReference type="NCBI Taxonomy" id="3163031"/>
    <lineage>
        <taxon>Bacteria</taxon>
        <taxon>Bacillati</taxon>
        <taxon>Actinomycetota</taxon>
        <taxon>Actinomycetes</taxon>
        <taxon>Micrococcales</taxon>
        <taxon>Promicromonosporaceae</taxon>
        <taxon>Cellulosimicrobium</taxon>
    </lineage>
</organism>
<feature type="domain" description="CAAX prenyl protease 2/Lysostaphin resistance protein A-like" evidence="2">
    <location>
        <begin position="133"/>
        <end position="231"/>
    </location>
</feature>